<comment type="caution">
    <text evidence="2">The sequence shown here is derived from an EMBL/GenBank/DDBJ whole genome shotgun (WGS) entry which is preliminary data.</text>
</comment>
<organism evidence="2 3">
    <name type="scientific">Halopenitus salinus</name>
    <dbReference type="NCBI Taxonomy" id="1198295"/>
    <lineage>
        <taxon>Archaea</taxon>
        <taxon>Methanobacteriati</taxon>
        <taxon>Methanobacteriota</taxon>
        <taxon>Stenosarchaea group</taxon>
        <taxon>Halobacteria</taxon>
        <taxon>Halobacteriales</taxon>
        <taxon>Haloferacaceae</taxon>
        <taxon>Halopenitus</taxon>
    </lineage>
</organism>
<feature type="transmembrane region" description="Helical" evidence="1">
    <location>
        <begin position="134"/>
        <end position="154"/>
    </location>
</feature>
<dbReference type="Proteomes" id="UP001596296">
    <property type="component" value="Unassembled WGS sequence"/>
</dbReference>
<reference evidence="2 3" key="1">
    <citation type="journal article" date="2019" name="Int. J. Syst. Evol. Microbiol.">
        <title>The Global Catalogue of Microorganisms (GCM) 10K type strain sequencing project: providing services to taxonomists for standard genome sequencing and annotation.</title>
        <authorList>
            <consortium name="The Broad Institute Genomics Platform"/>
            <consortium name="The Broad Institute Genome Sequencing Center for Infectious Disease"/>
            <person name="Wu L."/>
            <person name="Ma J."/>
        </authorList>
    </citation>
    <scope>NUCLEOTIDE SEQUENCE [LARGE SCALE GENOMIC DNA]</scope>
    <source>
        <strain evidence="2 3">SKJ47</strain>
    </source>
</reference>
<feature type="transmembrane region" description="Helical" evidence="1">
    <location>
        <begin position="35"/>
        <end position="53"/>
    </location>
</feature>
<feature type="transmembrane region" description="Helical" evidence="1">
    <location>
        <begin position="94"/>
        <end position="114"/>
    </location>
</feature>
<evidence type="ECO:0000313" key="3">
    <source>
        <dbReference type="Proteomes" id="UP001596296"/>
    </source>
</evidence>
<feature type="transmembrane region" description="Helical" evidence="1">
    <location>
        <begin position="256"/>
        <end position="274"/>
    </location>
</feature>
<feature type="transmembrane region" description="Helical" evidence="1">
    <location>
        <begin position="65"/>
        <end position="87"/>
    </location>
</feature>
<feature type="transmembrane region" description="Helical" evidence="1">
    <location>
        <begin position="198"/>
        <end position="220"/>
    </location>
</feature>
<keyword evidence="1" id="KW-0812">Transmembrane</keyword>
<dbReference type="InterPro" id="IPR017823">
    <property type="entry name" value="CruF"/>
</dbReference>
<dbReference type="EMBL" id="JBHSXL010000009">
    <property type="protein sequence ID" value="MFC6892975.1"/>
    <property type="molecule type" value="Genomic_DNA"/>
</dbReference>
<evidence type="ECO:0000313" key="2">
    <source>
        <dbReference type="EMBL" id="MFC6892975.1"/>
    </source>
</evidence>
<dbReference type="NCBIfam" id="TIGR03460">
    <property type="entry name" value="crt_membr_arch"/>
    <property type="match status" value="1"/>
</dbReference>
<dbReference type="AlphaFoldDB" id="A0ABD5UUB0"/>
<dbReference type="EC" id="4.2.1.161" evidence="2"/>
<dbReference type="Pfam" id="PF04240">
    <property type="entry name" value="Caroten_synth"/>
    <property type="match status" value="1"/>
</dbReference>
<dbReference type="InterPro" id="IPR053540">
    <property type="entry name" value="BABR_hydratase"/>
</dbReference>
<feature type="transmembrane region" description="Helical" evidence="1">
    <location>
        <begin position="166"/>
        <end position="192"/>
    </location>
</feature>
<dbReference type="PANTHER" id="PTHR39419">
    <property type="entry name" value="SLL0814 PROTEIN"/>
    <property type="match status" value="1"/>
</dbReference>
<keyword evidence="2" id="KW-0456">Lyase</keyword>
<sequence length="299" mass="32269">MSRDPAWARYLPVPIPETRGDLQIALDRLVSRNRFTIAVVFPAIGALSLVASAEGWLPTPLRFNPWFLLVGVFVMRSPLVVGVLPLVNRRAGAWIGLLVGYTYAIEVVGVRTGWPYGAFEYGVDLGPMVGGVPLALPVFFIPLVMNGYLLRELVFGARASGTVGRFAIVTAIVVAMDVVLDPGAVALGFWAYAAGGAFYGVPLSNYLGWVLSAAVAVVALDRAFDRERLARRLRTCPFMLDDVVSFVLLWCGINLWFGNAVPAAVAVVLGIGLLRSDRFDARAFDPRRSSGGEPGTNRS</sequence>
<dbReference type="InterPro" id="IPR007354">
    <property type="entry name" value="CruF-like"/>
</dbReference>
<name>A0ABD5UUB0_9EURY</name>
<dbReference type="GO" id="GO:0016829">
    <property type="term" value="F:lyase activity"/>
    <property type="evidence" value="ECO:0007669"/>
    <property type="project" value="UniProtKB-KW"/>
</dbReference>
<dbReference type="NCBIfam" id="NF041333">
    <property type="entry name" value="CruF_Halo"/>
    <property type="match status" value="1"/>
</dbReference>
<keyword evidence="1" id="KW-0472">Membrane</keyword>
<dbReference type="RefSeq" id="WP_379744077.1">
    <property type="nucleotide sequence ID" value="NZ_JBHSVN010000001.1"/>
</dbReference>
<gene>
    <name evidence="2" type="primary">cruF</name>
    <name evidence="2" type="ORF">ACFQE9_10210</name>
</gene>
<keyword evidence="1" id="KW-1133">Transmembrane helix</keyword>
<accession>A0ABD5UUB0</accession>
<proteinExistence type="predicted"/>
<keyword evidence="3" id="KW-1185">Reference proteome</keyword>
<evidence type="ECO:0000256" key="1">
    <source>
        <dbReference type="SAM" id="Phobius"/>
    </source>
</evidence>
<protein>
    <submittedName>
        <fullName evidence="2">Bisanhydrobacterioruberin hydratase</fullName>
        <ecNumber evidence="2">4.2.1.161</ecNumber>
    </submittedName>
</protein>
<dbReference type="PANTHER" id="PTHR39419:SF1">
    <property type="entry name" value="SLL0814 PROTEIN"/>
    <property type="match status" value="1"/>
</dbReference>